<dbReference type="InterPro" id="IPR018702">
    <property type="entry name" value="DUF2207"/>
</dbReference>
<sequence length="595" mass="68021">MKIRNLIIITAALCAIIVAFTFIQERSYSIQAIDTELFLKEDGTIHVKETIHYSFNGTWNGITREIPLRGSQAIQNLNVSADGAYVGSCEVEKENNIQNIKVYLYSDPRLTKPITDQRVNVTFEYNAINVLRFYNDITELHYKIIGEGWKVPIGQVNTRIHLPRKDGVKYWLNPPYYVKDSKWRGNTLEVTADTIPAGQFFEVEMVIPKEYFAANPANGTIINQDALAIIEGKQEKYQEELAFKNILYSLTGILLLIASFTPLLIYLKYGREPKIDYRADYEHEIPYDDPPAVVNAIYTSKVFKGVGEPDMNGFKATIMDLINRNYLKVETRTKGKTKRVFLKINKEKGLEDFEMYVMRFLRRFKKGDLIELDEIPKKLSKKRHARYFKDVYDKWKNSIKTKFLNKEKIGRIFINKGAKYMKVFGFIGVALAIIVAFLTIQDPLARLPFFASILLAITSIIAILLPEDIPGHWTREGREHIEKWKNFKKYLKDFSLIKEYPPESVEIWNKYLVYATALGIADNVIKAMKFQLPQQELEENDMYVFHDYGGYALLSSALATGMSTATEIEFDETVGDTGDIGDIGGGDMGGGGDAF</sequence>
<evidence type="ECO:0000256" key="1">
    <source>
        <dbReference type="SAM" id="Phobius"/>
    </source>
</evidence>
<evidence type="ECO:0000313" key="4">
    <source>
        <dbReference type="EMBL" id="BDH79583.1"/>
    </source>
</evidence>
<proteinExistence type="predicted"/>
<accession>A0ABM7YE56</accession>
<keyword evidence="1" id="KW-0472">Membrane</keyword>
<feature type="transmembrane region" description="Helical" evidence="1">
    <location>
        <begin position="423"/>
        <end position="441"/>
    </location>
</feature>
<evidence type="ECO:0000259" key="3">
    <source>
        <dbReference type="Pfam" id="PF20990"/>
    </source>
</evidence>
<dbReference type="Pfam" id="PF20990">
    <property type="entry name" value="DUF2207_C"/>
    <property type="match status" value="1"/>
</dbReference>
<dbReference type="Pfam" id="PF09972">
    <property type="entry name" value="DUF2207"/>
    <property type="match status" value="1"/>
</dbReference>
<dbReference type="InterPro" id="IPR048389">
    <property type="entry name" value="YciQ-like_C"/>
</dbReference>
<protein>
    <recommendedName>
        <fullName evidence="6">DUF2207 domain-containing protein</fullName>
    </recommendedName>
</protein>
<evidence type="ECO:0008006" key="6">
    <source>
        <dbReference type="Google" id="ProtNLM"/>
    </source>
</evidence>
<keyword evidence="1" id="KW-1133">Transmembrane helix</keyword>
<feature type="transmembrane region" description="Helical" evidence="1">
    <location>
        <begin position="447"/>
        <end position="465"/>
    </location>
</feature>
<dbReference type="Proteomes" id="UP000831817">
    <property type="component" value="Chromosome"/>
</dbReference>
<evidence type="ECO:0000313" key="5">
    <source>
        <dbReference type="Proteomes" id="UP000831817"/>
    </source>
</evidence>
<keyword evidence="1" id="KW-0812">Transmembrane</keyword>
<feature type="domain" description="DUF2207" evidence="2">
    <location>
        <begin position="30"/>
        <end position="206"/>
    </location>
</feature>
<feature type="domain" description="Predicted membrane protein YciQ-like C-terminal" evidence="3">
    <location>
        <begin position="279"/>
        <end position="528"/>
    </location>
</feature>
<organism evidence="4 5">
    <name type="scientific">Methanothermobacter tenebrarum</name>
    <dbReference type="NCBI Taxonomy" id="680118"/>
    <lineage>
        <taxon>Archaea</taxon>
        <taxon>Methanobacteriati</taxon>
        <taxon>Methanobacteriota</taxon>
        <taxon>Methanomada group</taxon>
        <taxon>Methanobacteria</taxon>
        <taxon>Methanobacteriales</taxon>
        <taxon>Methanobacteriaceae</taxon>
        <taxon>Methanothermobacter</taxon>
    </lineage>
</organism>
<name>A0ABM7YE56_9EURY</name>
<feature type="transmembrane region" description="Helical" evidence="1">
    <location>
        <begin position="246"/>
        <end position="267"/>
    </location>
</feature>
<dbReference type="GeneID" id="71965479"/>
<gene>
    <name evidence="4" type="ORF">MTTB_09620</name>
</gene>
<evidence type="ECO:0000259" key="2">
    <source>
        <dbReference type="Pfam" id="PF09972"/>
    </source>
</evidence>
<keyword evidence="5" id="KW-1185">Reference proteome</keyword>
<dbReference type="RefSeq" id="WP_248563928.1">
    <property type="nucleotide sequence ID" value="NZ_AP025698.1"/>
</dbReference>
<reference evidence="4 5" key="1">
    <citation type="submission" date="2022-04" db="EMBL/GenBank/DDBJ databases">
        <title>Complete genome of Methanothermobacter tenebrarum strain RMAS.</title>
        <authorList>
            <person name="Nakamura K."/>
            <person name="Oshima K."/>
            <person name="Hattori M."/>
            <person name="Kamagata Y."/>
            <person name="Takamizawa K."/>
        </authorList>
    </citation>
    <scope>NUCLEOTIDE SEQUENCE [LARGE SCALE GENOMIC DNA]</scope>
    <source>
        <strain evidence="4 5">RMAS</strain>
    </source>
</reference>
<dbReference type="EMBL" id="AP025698">
    <property type="protein sequence ID" value="BDH79583.1"/>
    <property type="molecule type" value="Genomic_DNA"/>
</dbReference>